<accession>G2R7E0</accession>
<dbReference type="HOGENOM" id="CLU_095033_0_0_1"/>
<name>G2R7E0_THETT</name>
<dbReference type="OrthoDB" id="2444812at2759"/>
<dbReference type="KEGG" id="ttt:THITE_2011158"/>
<dbReference type="EMBL" id="CP003011">
    <property type="protein sequence ID" value="AEO67849.1"/>
    <property type="molecule type" value="Genomic_DNA"/>
</dbReference>
<evidence type="ECO:0000313" key="1">
    <source>
        <dbReference type="EMBL" id="AEO67849.1"/>
    </source>
</evidence>
<dbReference type="eggNOG" id="ENOG502RF0P">
    <property type="taxonomic scope" value="Eukaryota"/>
</dbReference>
<gene>
    <name evidence="1" type="ORF">THITE_2011158</name>
</gene>
<keyword evidence="2" id="KW-1185">Reference proteome</keyword>
<feature type="non-terminal residue" evidence="1">
    <location>
        <position position="1"/>
    </location>
</feature>
<dbReference type="Proteomes" id="UP000008181">
    <property type="component" value="Chromosome 3"/>
</dbReference>
<protein>
    <submittedName>
        <fullName evidence="1">Uncharacterized protein</fullName>
    </submittedName>
</protein>
<dbReference type="RefSeq" id="XP_003654185.1">
    <property type="nucleotide sequence ID" value="XM_003654137.2"/>
</dbReference>
<sequence length="208" mass="22741">PQPPPALHILAATWGGVTVTPELRALARASPDPARLTLDLRSLHRVLAPDPAPGTLKVLTVLYRFGGGPDDGPADGGGVGGGTVTLSRFATGEQMRAQLGQRRNVLGVHVRLEEEGPAWRAGPEGQVEILAVLYGPQRIKTPEVLAELAKFFEGKRGQIRTTNAFFRTDPWPYKRKTWSVYFRFVGSTRVQVVTGWEDGALEVPWNRD</sequence>
<reference evidence="1 2" key="1">
    <citation type="journal article" date="2011" name="Nat. Biotechnol.">
        <title>Comparative genomic analysis of the thermophilic biomass-degrading fungi Myceliophthora thermophila and Thielavia terrestris.</title>
        <authorList>
            <person name="Berka R.M."/>
            <person name="Grigoriev I.V."/>
            <person name="Otillar R."/>
            <person name="Salamov A."/>
            <person name="Grimwood J."/>
            <person name="Reid I."/>
            <person name="Ishmael N."/>
            <person name="John T."/>
            <person name="Darmond C."/>
            <person name="Moisan M.-C."/>
            <person name="Henrissat B."/>
            <person name="Coutinho P.M."/>
            <person name="Lombard V."/>
            <person name="Natvig D.O."/>
            <person name="Lindquist E."/>
            <person name="Schmutz J."/>
            <person name="Lucas S."/>
            <person name="Harris P."/>
            <person name="Powlowski J."/>
            <person name="Bellemare A."/>
            <person name="Taylor D."/>
            <person name="Butler G."/>
            <person name="de Vries R.P."/>
            <person name="Allijn I.E."/>
            <person name="van den Brink J."/>
            <person name="Ushinsky S."/>
            <person name="Storms R."/>
            <person name="Powell A.J."/>
            <person name="Paulsen I.T."/>
            <person name="Elbourne L.D.H."/>
            <person name="Baker S.E."/>
            <person name="Magnuson J."/>
            <person name="LaBoissiere S."/>
            <person name="Clutterbuck A.J."/>
            <person name="Martinez D."/>
            <person name="Wogulis M."/>
            <person name="de Leon A.L."/>
            <person name="Rey M.W."/>
            <person name="Tsang A."/>
        </authorList>
    </citation>
    <scope>NUCLEOTIDE SEQUENCE [LARGE SCALE GENOMIC DNA]</scope>
    <source>
        <strain evidence="2">ATCC 38088 / NRRL 8126</strain>
    </source>
</reference>
<evidence type="ECO:0000313" key="2">
    <source>
        <dbReference type="Proteomes" id="UP000008181"/>
    </source>
</evidence>
<proteinExistence type="predicted"/>
<dbReference type="GeneID" id="11518720"/>
<dbReference type="AlphaFoldDB" id="G2R7E0"/>
<feature type="non-terminal residue" evidence="1">
    <location>
        <position position="208"/>
    </location>
</feature>
<organism evidence="1 2">
    <name type="scientific">Thermothielavioides terrestris (strain ATCC 38088 / NRRL 8126)</name>
    <name type="common">Thielavia terrestris</name>
    <dbReference type="NCBI Taxonomy" id="578455"/>
    <lineage>
        <taxon>Eukaryota</taxon>
        <taxon>Fungi</taxon>
        <taxon>Dikarya</taxon>
        <taxon>Ascomycota</taxon>
        <taxon>Pezizomycotina</taxon>
        <taxon>Sordariomycetes</taxon>
        <taxon>Sordariomycetidae</taxon>
        <taxon>Sordariales</taxon>
        <taxon>Chaetomiaceae</taxon>
        <taxon>Thermothielavioides</taxon>
        <taxon>Thermothielavioides terrestris</taxon>
    </lineage>
</organism>